<name>A0A6C0B880_9ZZZZ</name>
<protein>
    <submittedName>
        <fullName evidence="1">Uncharacterized protein</fullName>
    </submittedName>
</protein>
<reference evidence="1" key="1">
    <citation type="journal article" date="2020" name="Nature">
        <title>Giant virus diversity and host interactions through global metagenomics.</title>
        <authorList>
            <person name="Schulz F."/>
            <person name="Roux S."/>
            <person name="Paez-Espino D."/>
            <person name="Jungbluth S."/>
            <person name="Walsh D.A."/>
            <person name="Denef V.J."/>
            <person name="McMahon K.D."/>
            <person name="Konstantinidis K.T."/>
            <person name="Eloe-Fadrosh E.A."/>
            <person name="Kyrpides N.C."/>
            <person name="Woyke T."/>
        </authorList>
    </citation>
    <scope>NUCLEOTIDE SEQUENCE</scope>
    <source>
        <strain evidence="1">GVMAG-M-3300010158-55</strain>
    </source>
</reference>
<proteinExistence type="predicted"/>
<accession>A0A6C0B880</accession>
<dbReference type="AlphaFoldDB" id="A0A6C0B880"/>
<sequence>MTSVSIFTHTAMFKSDRDGWNEINVRVLFNGISYTFKLTENGPDYEKERITYMHELPYFPKSLMTLIKTTGQNVFTSLENLYELLIQLCITVQEDQKEVEMMLRLKHEKTTSKLEAEIQQLRTDLESSHKCIGNLHLKTKELQKKLTLYSSEVDQSLEMILETSIRELNM</sequence>
<dbReference type="EMBL" id="MN739095">
    <property type="protein sequence ID" value="QHS88306.1"/>
    <property type="molecule type" value="Genomic_DNA"/>
</dbReference>
<evidence type="ECO:0000313" key="1">
    <source>
        <dbReference type="EMBL" id="QHS88306.1"/>
    </source>
</evidence>
<organism evidence="1">
    <name type="scientific">viral metagenome</name>
    <dbReference type="NCBI Taxonomy" id="1070528"/>
    <lineage>
        <taxon>unclassified sequences</taxon>
        <taxon>metagenomes</taxon>
        <taxon>organismal metagenomes</taxon>
    </lineage>
</organism>